<keyword evidence="5" id="KW-1185">Reference proteome</keyword>
<reference evidence="4 5" key="1">
    <citation type="submission" date="2020-04" db="EMBL/GenBank/DDBJ databases">
        <title>Plant Genome Project.</title>
        <authorList>
            <person name="Zhang R.-G."/>
        </authorList>
    </citation>
    <scope>NUCLEOTIDE SEQUENCE [LARGE SCALE GENOMIC DNA]</scope>
    <source>
        <strain evidence="4">YNK0</strain>
        <tissue evidence="4">Leaf</tissue>
    </source>
</reference>
<name>A0A835DBF1_TETSI</name>
<comment type="similarity">
    <text evidence="1">Belongs to the 'GDSL' lipolytic enzyme family.</text>
</comment>
<dbReference type="OMA" id="GTNDMLY"/>
<protein>
    <submittedName>
        <fullName evidence="4">Uncharacterized protein</fullName>
    </submittedName>
</protein>
<evidence type="ECO:0000256" key="3">
    <source>
        <dbReference type="SAM" id="SignalP"/>
    </source>
</evidence>
<feature type="chain" id="PRO_5032377051" evidence="3">
    <location>
        <begin position="25"/>
        <end position="358"/>
    </location>
</feature>
<dbReference type="InterPro" id="IPR001087">
    <property type="entry name" value="GDSL"/>
</dbReference>
<dbReference type="AlphaFoldDB" id="A0A835DBF1"/>
<gene>
    <name evidence="4" type="ORF">HHK36_018598</name>
</gene>
<dbReference type="GO" id="GO:0016788">
    <property type="term" value="F:hydrolase activity, acting on ester bonds"/>
    <property type="evidence" value="ECO:0007669"/>
    <property type="project" value="InterPro"/>
</dbReference>
<dbReference type="Proteomes" id="UP000655225">
    <property type="component" value="Unassembled WGS sequence"/>
</dbReference>
<evidence type="ECO:0000313" key="4">
    <source>
        <dbReference type="EMBL" id="KAF8396961.1"/>
    </source>
</evidence>
<dbReference type="SUPFAM" id="SSF52266">
    <property type="entry name" value="SGNH hydrolase"/>
    <property type="match status" value="1"/>
</dbReference>
<proteinExistence type="inferred from homology"/>
<dbReference type="InterPro" id="IPR036514">
    <property type="entry name" value="SGNH_hydro_sf"/>
</dbReference>
<sequence length="358" mass="39397">MACKVAIFFFAVAFFFSLVIPLTASPPISAVFAFGDSTLDPGNNDHINTLMRSDHRPYGCDFPGHVASGRFSNGKLVPDFLVSLLGLKNLLPAYLDPSVTDRDLLTGVSFASAGSGLDDLTTLLSNVLRMSTQLQYFEQALNRIRRTVGSAEADRIVGDALFVIGVGTNDLLFNFYDVPTRRLQYSISGYHDFLLQKLDSVIRRLYRRGARRFLVSGLPPIGCVPMQVTVGKIMPGGNQRQRVCVDQQNIDSQSYNAKLQALILRLQSTLPGSRIAYTDIYNPLMDMVINPTRYGFEHTLQGCCGTGSVEMGSLCGGMTPTCRDPSKYLFWDAVHPTQAAYQILANIYSTTVLPHLLS</sequence>
<dbReference type="Pfam" id="PF00657">
    <property type="entry name" value="Lipase_GDSL"/>
    <property type="match status" value="1"/>
</dbReference>
<feature type="signal peptide" evidence="3">
    <location>
        <begin position="1"/>
        <end position="24"/>
    </location>
</feature>
<dbReference type="InterPro" id="IPR035669">
    <property type="entry name" value="SGNH_plant_lipase-like"/>
</dbReference>
<evidence type="ECO:0000256" key="2">
    <source>
        <dbReference type="ARBA" id="ARBA00022729"/>
    </source>
</evidence>
<comment type="caution">
    <text evidence="4">The sequence shown here is derived from an EMBL/GenBank/DDBJ whole genome shotgun (WGS) entry which is preliminary data.</text>
</comment>
<dbReference type="PANTHER" id="PTHR45642">
    <property type="entry name" value="GDSL ESTERASE/LIPASE EXL3"/>
    <property type="match status" value="1"/>
</dbReference>
<evidence type="ECO:0000313" key="5">
    <source>
        <dbReference type="Proteomes" id="UP000655225"/>
    </source>
</evidence>
<dbReference type="InterPro" id="IPR050592">
    <property type="entry name" value="GDSL_lipolytic_enzyme"/>
</dbReference>
<dbReference type="OrthoDB" id="1600564at2759"/>
<keyword evidence="2 3" id="KW-0732">Signal</keyword>
<dbReference type="Gene3D" id="3.40.50.1110">
    <property type="entry name" value="SGNH hydrolase"/>
    <property type="match status" value="1"/>
</dbReference>
<dbReference type="PANTHER" id="PTHR45642:SF139">
    <property type="entry name" value="SGNH HYDROLASE-TYPE ESTERASE DOMAIN-CONTAINING PROTEIN"/>
    <property type="match status" value="1"/>
</dbReference>
<organism evidence="4 5">
    <name type="scientific">Tetracentron sinense</name>
    <name type="common">Spur-leaf</name>
    <dbReference type="NCBI Taxonomy" id="13715"/>
    <lineage>
        <taxon>Eukaryota</taxon>
        <taxon>Viridiplantae</taxon>
        <taxon>Streptophyta</taxon>
        <taxon>Embryophyta</taxon>
        <taxon>Tracheophyta</taxon>
        <taxon>Spermatophyta</taxon>
        <taxon>Magnoliopsida</taxon>
        <taxon>Trochodendrales</taxon>
        <taxon>Trochodendraceae</taxon>
        <taxon>Tetracentron</taxon>
    </lineage>
</organism>
<evidence type="ECO:0000256" key="1">
    <source>
        <dbReference type="ARBA" id="ARBA00008668"/>
    </source>
</evidence>
<accession>A0A835DBF1</accession>
<dbReference type="EMBL" id="JABCRI010000012">
    <property type="protein sequence ID" value="KAF8396961.1"/>
    <property type="molecule type" value="Genomic_DNA"/>
</dbReference>
<dbReference type="CDD" id="cd01837">
    <property type="entry name" value="SGNH_plant_lipase_like"/>
    <property type="match status" value="1"/>
</dbReference>